<dbReference type="InterPro" id="IPR042564">
    <property type="entry name" value="CRISPR-Cas6/Csy4_sf"/>
</dbReference>
<dbReference type="RefSeq" id="WP_213403362.1">
    <property type="nucleotide sequence ID" value="NZ_JAGIBT010000004.1"/>
</dbReference>
<evidence type="ECO:0000313" key="1">
    <source>
        <dbReference type="EMBL" id="MBS7824028.1"/>
    </source>
</evidence>
<dbReference type="EMBL" id="JAGIBU010000001">
    <property type="protein sequence ID" value="MBS7824028.1"/>
    <property type="molecule type" value="Genomic_DNA"/>
</dbReference>
<dbReference type="GO" id="GO:0004519">
    <property type="term" value="F:endonuclease activity"/>
    <property type="evidence" value="ECO:0007669"/>
    <property type="project" value="InterPro"/>
</dbReference>
<proteinExistence type="predicted"/>
<gene>
    <name evidence="1" type="primary">cas6f</name>
    <name evidence="1" type="ORF">J7561_02275</name>
</gene>
<dbReference type="GO" id="GO:0043571">
    <property type="term" value="P:maintenance of CRISPR repeat elements"/>
    <property type="evidence" value="ECO:0007669"/>
    <property type="project" value="InterPro"/>
</dbReference>
<comment type="caution">
    <text evidence="1">The sequence shown here is derived from an EMBL/GenBank/DDBJ whole genome shotgun (WGS) entry which is preliminary data.</text>
</comment>
<accession>A0AB35C0W5</accession>
<organism evidence="1 2">
    <name type="scientific">Wohlfahrtiimonas chitiniclastica</name>
    <dbReference type="NCBI Taxonomy" id="400946"/>
    <lineage>
        <taxon>Bacteria</taxon>
        <taxon>Pseudomonadati</taxon>
        <taxon>Pseudomonadota</taxon>
        <taxon>Gammaproteobacteria</taxon>
        <taxon>Cardiobacteriales</taxon>
        <taxon>Ignatzschineriaceae</taxon>
        <taxon>Wohlfahrtiimonas</taxon>
    </lineage>
</organism>
<protein>
    <submittedName>
        <fullName evidence="1">Type I-F CRISPR-associated endoribonuclease Cas6/Csy4</fullName>
    </submittedName>
</protein>
<dbReference type="AlphaFoldDB" id="A0AB35C0W5"/>
<name>A0AB35C0W5_9GAMM</name>
<dbReference type="NCBIfam" id="TIGR02563">
    <property type="entry name" value="cas_Csy4"/>
    <property type="match status" value="1"/>
</dbReference>
<sequence length="200" mass="23142">MQFYQEITFIVQEDISLNFIRNQAFKQLHVALVDMHNRQQHKGIGFSFPGYVFEPDQGKIGLGKTMRIFAQTEAELMALNAGSWLSRLTDYVHISSIKPVPNRVTHYAIYQRKQVKSSVERLARRYAKRKHVTFEDAMAHLNGKTPEYCDLPYVQMKSESTDQRFHLLIHRVKVTAPTEAANFTTYGLSHHEQLSAVPEF</sequence>
<evidence type="ECO:0000313" key="2">
    <source>
        <dbReference type="Proteomes" id="UP000680020"/>
    </source>
</evidence>
<dbReference type="Pfam" id="PF09618">
    <property type="entry name" value="Cas_Csy4"/>
    <property type="match status" value="1"/>
</dbReference>
<dbReference type="InterPro" id="IPR013396">
    <property type="entry name" value="CRISPR-assoc_prot_Csy4"/>
</dbReference>
<dbReference type="CDD" id="cd09739">
    <property type="entry name" value="Cas6_I-F"/>
    <property type="match status" value="1"/>
</dbReference>
<dbReference type="Proteomes" id="UP000680020">
    <property type="component" value="Unassembled WGS sequence"/>
</dbReference>
<dbReference type="Gene3D" id="3.30.70.2540">
    <property type="entry name" value="CRISPR-associated endoribonuclease Cas6/Csy4"/>
    <property type="match status" value="1"/>
</dbReference>
<reference evidence="1" key="1">
    <citation type="submission" date="2021-03" db="EMBL/GenBank/DDBJ databases">
        <title>Identification and antibiotic profiling of Wohlfahrtiimonas chitiniclastica, an underestimated human pathogen.</title>
        <authorList>
            <person name="Kopf A."/>
            <person name="Bunk B."/>
            <person name="Coldewey S."/>
            <person name="Gunzer F."/>
            <person name="Riedel T."/>
            <person name="Schroettner P."/>
        </authorList>
    </citation>
    <scope>NUCLEOTIDE SEQUENCE</scope>
    <source>
        <strain evidence="1">DSM 100917</strain>
    </source>
</reference>